<name>A0A853F892_9BURK</name>
<feature type="binding site" evidence="9">
    <location>
        <begin position="138"/>
        <end position="140"/>
    </location>
    <ligand>
        <name>2-[(2R,5Z)-2-carboxy-4-methylthiazol-5(2H)-ylidene]ethyl phosphate</name>
        <dbReference type="ChEBI" id="CHEBI:62899"/>
    </ligand>
</feature>
<evidence type="ECO:0000256" key="10">
    <source>
        <dbReference type="RuleBase" id="RU003826"/>
    </source>
</evidence>
<evidence type="ECO:0000256" key="5">
    <source>
        <dbReference type="ARBA" id="ARBA00022977"/>
    </source>
</evidence>
<evidence type="ECO:0000256" key="9">
    <source>
        <dbReference type="HAMAP-Rule" id="MF_00097"/>
    </source>
</evidence>
<evidence type="ECO:0000256" key="3">
    <source>
        <dbReference type="ARBA" id="ARBA00022723"/>
    </source>
</evidence>
<dbReference type="SUPFAM" id="SSF51391">
    <property type="entry name" value="Thiamin phosphate synthase"/>
    <property type="match status" value="1"/>
</dbReference>
<gene>
    <name evidence="9" type="primary">thiE</name>
    <name evidence="13" type="ORF">H0A68_04785</name>
</gene>
<comment type="catalytic activity">
    <reaction evidence="8 9 10">
        <text>2-[(2R,5Z)-2-carboxy-4-methylthiazol-5(2H)-ylidene]ethyl phosphate + 4-amino-2-methyl-5-(diphosphooxymethyl)pyrimidine + 2 H(+) = thiamine phosphate + CO2 + diphosphate</text>
        <dbReference type="Rhea" id="RHEA:47844"/>
        <dbReference type="ChEBI" id="CHEBI:15378"/>
        <dbReference type="ChEBI" id="CHEBI:16526"/>
        <dbReference type="ChEBI" id="CHEBI:33019"/>
        <dbReference type="ChEBI" id="CHEBI:37575"/>
        <dbReference type="ChEBI" id="CHEBI:57841"/>
        <dbReference type="ChEBI" id="CHEBI:62899"/>
        <dbReference type="EC" id="2.5.1.3"/>
    </reaction>
</comment>
<dbReference type="EC" id="2.5.1.3" evidence="9"/>
<keyword evidence="5 9" id="KW-0784">Thiamine biosynthesis</keyword>
<feature type="binding site" evidence="9">
    <location>
        <position position="111"/>
    </location>
    <ligand>
        <name>4-amino-2-methyl-5-(diphosphooxymethyl)pyrimidine</name>
        <dbReference type="ChEBI" id="CHEBI:57841"/>
    </ligand>
</feature>
<dbReference type="PANTHER" id="PTHR20857">
    <property type="entry name" value="THIAMINE-PHOSPHATE PYROPHOSPHORYLASE"/>
    <property type="match status" value="1"/>
</dbReference>
<dbReference type="Pfam" id="PF02581">
    <property type="entry name" value="TMP-TENI"/>
    <property type="match status" value="1"/>
</dbReference>
<keyword evidence="4 9" id="KW-0460">Magnesium</keyword>
<feature type="binding site" evidence="9">
    <location>
        <position position="175"/>
    </location>
    <ligand>
        <name>2-[(2R,5Z)-2-carboxy-4-methylthiazol-5(2H)-ylidene]ethyl phosphate</name>
        <dbReference type="ChEBI" id="CHEBI:62899"/>
    </ligand>
</feature>
<comment type="catalytic activity">
    <reaction evidence="7 9 10">
        <text>2-(2-carboxy-4-methylthiazol-5-yl)ethyl phosphate + 4-amino-2-methyl-5-(diphosphooxymethyl)pyrimidine + 2 H(+) = thiamine phosphate + CO2 + diphosphate</text>
        <dbReference type="Rhea" id="RHEA:47848"/>
        <dbReference type="ChEBI" id="CHEBI:15378"/>
        <dbReference type="ChEBI" id="CHEBI:16526"/>
        <dbReference type="ChEBI" id="CHEBI:33019"/>
        <dbReference type="ChEBI" id="CHEBI:37575"/>
        <dbReference type="ChEBI" id="CHEBI:57841"/>
        <dbReference type="ChEBI" id="CHEBI:62890"/>
        <dbReference type="EC" id="2.5.1.3"/>
    </reaction>
</comment>
<comment type="pathway">
    <text evidence="1 9 11">Cofactor biosynthesis; thiamine diphosphate biosynthesis; thiamine phosphate from 4-amino-2-methyl-5-diphosphomethylpyrimidine and 4-methyl-5-(2-phosphoethyl)-thiazole: step 1/1.</text>
</comment>
<comment type="function">
    <text evidence="9">Condenses 4-methyl-5-(beta-hydroxyethyl)thiazole monophosphate (THZ-P) and 2-methyl-4-amino-5-hydroxymethyl pyrimidine pyrophosphate (HMP-PP) to form thiamine monophosphate (TMP).</text>
</comment>
<dbReference type="GO" id="GO:0004789">
    <property type="term" value="F:thiamine-phosphate diphosphorylase activity"/>
    <property type="evidence" value="ECO:0007669"/>
    <property type="project" value="UniProtKB-UniRule"/>
</dbReference>
<organism evidence="13 14">
    <name type="scientific">Allopusillimonas soli</name>
    <dbReference type="NCBI Taxonomy" id="659016"/>
    <lineage>
        <taxon>Bacteria</taxon>
        <taxon>Pseudomonadati</taxon>
        <taxon>Pseudomonadota</taxon>
        <taxon>Betaproteobacteria</taxon>
        <taxon>Burkholderiales</taxon>
        <taxon>Alcaligenaceae</taxon>
        <taxon>Allopusillimonas</taxon>
    </lineage>
</organism>
<feature type="binding site" evidence="9">
    <location>
        <position position="141"/>
    </location>
    <ligand>
        <name>4-amino-2-methyl-5-(diphosphooxymethyl)pyrimidine</name>
        <dbReference type="ChEBI" id="CHEBI:57841"/>
    </ligand>
</feature>
<evidence type="ECO:0000256" key="4">
    <source>
        <dbReference type="ARBA" id="ARBA00022842"/>
    </source>
</evidence>
<evidence type="ECO:0000256" key="6">
    <source>
        <dbReference type="ARBA" id="ARBA00047334"/>
    </source>
</evidence>
<evidence type="ECO:0000313" key="13">
    <source>
        <dbReference type="EMBL" id="NYT36179.1"/>
    </source>
</evidence>
<dbReference type="GO" id="GO:0009228">
    <property type="term" value="P:thiamine biosynthetic process"/>
    <property type="evidence" value="ECO:0007669"/>
    <property type="project" value="UniProtKB-KW"/>
</dbReference>
<comment type="caution">
    <text evidence="13">The sequence shown here is derived from an EMBL/GenBank/DDBJ whole genome shotgun (WGS) entry which is preliminary data.</text>
</comment>
<dbReference type="OrthoDB" id="9810880at2"/>
<dbReference type="CDD" id="cd00564">
    <property type="entry name" value="TMP_TenI"/>
    <property type="match status" value="1"/>
</dbReference>
<dbReference type="NCBIfam" id="TIGR00693">
    <property type="entry name" value="thiE"/>
    <property type="match status" value="1"/>
</dbReference>
<comment type="cofactor">
    <cofactor evidence="9">
        <name>Mg(2+)</name>
        <dbReference type="ChEBI" id="CHEBI:18420"/>
    </cofactor>
    <text evidence="9">Binds 1 Mg(2+) ion per subunit.</text>
</comment>
<dbReference type="RefSeq" id="WP_129968086.1">
    <property type="nucleotide sequence ID" value="NZ_JACCEW010000001.1"/>
</dbReference>
<dbReference type="Gene3D" id="3.20.20.70">
    <property type="entry name" value="Aldolase class I"/>
    <property type="match status" value="1"/>
</dbReference>
<evidence type="ECO:0000256" key="1">
    <source>
        <dbReference type="ARBA" id="ARBA00005165"/>
    </source>
</evidence>
<feature type="binding site" evidence="9">
    <location>
        <position position="72"/>
    </location>
    <ligand>
        <name>4-amino-2-methyl-5-(diphosphooxymethyl)pyrimidine</name>
        <dbReference type="ChEBI" id="CHEBI:57841"/>
    </ligand>
</feature>
<feature type="domain" description="Thiamine phosphate synthase/TenI" evidence="12">
    <location>
        <begin position="11"/>
        <end position="198"/>
    </location>
</feature>
<keyword evidence="14" id="KW-1185">Reference proteome</keyword>
<dbReference type="HAMAP" id="MF_00097">
    <property type="entry name" value="TMP_synthase"/>
    <property type="match status" value="1"/>
</dbReference>
<reference evidence="13 14" key="1">
    <citation type="submission" date="2020-07" db="EMBL/GenBank/DDBJ databases">
        <title>Taxonomic revisions and descriptions of new bacterial species based on genomic comparisons in the high-G+C-content subgroup of the family Alcaligenaceae.</title>
        <authorList>
            <person name="Szabo A."/>
            <person name="Felfoldi T."/>
        </authorList>
    </citation>
    <scope>NUCLEOTIDE SEQUENCE [LARGE SCALE GENOMIC DNA]</scope>
    <source>
        <strain evidence="13 14">DSM 25264</strain>
    </source>
</reference>
<keyword evidence="2 9" id="KW-0808">Transferase</keyword>
<evidence type="ECO:0000256" key="2">
    <source>
        <dbReference type="ARBA" id="ARBA00022679"/>
    </source>
</evidence>
<sequence length="216" mass="22534">MTSPIRFPRGLYGITPEWDDTEALRLAIANAAAGGMTALQWRRKNIAPGQRVAQAREVVAQCRTLGVVSIINDDWRLAALVDADGVHLGRDDGSLAEARIALGTDKIIGCSCYNEPALAALALEGGADYVAFGAIYPSSTKPQAVHATLEHIKAGRLLAESRGERPRPSVVAIGGITAENAAAVIHAGADSVAMISALFSSSDIRATAARCSALFA</sequence>
<evidence type="ECO:0000256" key="11">
    <source>
        <dbReference type="RuleBase" id="RU004253"/>
    </source>
</evidence>
<dbReference type="PANTHER" id="PTHR20857:SF15">
    <property type="entry name" value="THIAMINE-PHOSPHATE SYNTHASE"/>
    <property type="match status" value="1"/>
</dbReference>
<dbReference type="InterPro" id="IPR013785">
    <property type="entry name" value="Aldolase_TIM"/>
</dbReference>
<dbReference type="AlphaFoldDB" id="A0A853F892"/>
<accession>A0A853F892</accession>
<proteinExistence type="inferred from homology"/>
<dbReference type="InterPro" id="IPR036206">
    <property type="entry name" value="ThiamineP_synth_sf"/>
</dbReference>
<dbReference type="GO" id="GO:0009229">
    <property type="term" value="P:thiamine diphosphate biosynthetic process"/>
    <property type="evidence" value="ECO:0007669"/>
    <property type="project" value="UniProtKB-UniRule"/>
</dbReference>
<comment type="catalytic activity">
    <reaction evidence="6 9 10">
        <text>4-methyl-5-(2-phosphooxyethyl)-thiazole + 4-amino-2-methyl-5-(diphosphooxymethyl)pyrimidine + H(+) = thiamine phosphate + diphosphate</text>
        <dbReference type="Rhea" id="RHEA:22328"/>
        <dbReference type="ChEBI" id="CHEBI:15378"/>
        <dbReference type="ChEBI" id="CHEBI:33019"/>
        <dbReference type="ChEBI" id="CHEBI:37575"/>
        <dbReference type="ChEBI" id="CHEBI:57841"/>
        <dbReference type="ChEBI" id="CHEBI:58296"/>
        <dbReference type="EC" id="2.5.1.3"/>
    </reaction>
</comment>
<evidence type="ECO:0000256" key="8">
    <source>
        <dbReference type="ARBA" id="ARBA00047883"/>
    </source>
</evidence>
<feature type="binding site" evidence="9">
    <location>
        <begin position="195"/>
        <end position="196"/>
    </location>
    <ligand>
        <name>2-[(2R,5Z)-2-carboxy-4-methylthiazol-5(2H)-ylidene]ethyl phosphate</name>
        <dbReference type="ChEBI" id="CHEBI:62899"/>
    </ligand>
</feature>
<dbReference type="InterPro" id="IPR022998">
    <property type="entry name" value="ThiamineP_synth_TenI"/>
</dbReference>
<evidence type="ECO:0000259" key="12">
    <source>
        <dbReference type="Pfam" id="PF02581"/>
    </source>
</evidence>
<evidence type="ECO:0000256" key="7">
    <source>
        <dbReference type="ARBA" id="ARBA00047851"/>
    </source>
</evidence>
<dbReference type="GO" id="GO:0005737">
    <property type="term" value="C:cytoplasm"/>
    <property type="evidence" value="ECO:0007669"/>
    <property type="project" value="TreeGrafter"/>
</dbReference>
<keyword evidence="3 9" id="KW-0479">Metal-binding</keyword>
<dbReference type="Proteomes" id="UP000580517">
    <property type="component" value="Unassembled WGS sequence"/>
</dbReference>
<feature type="binding site" evidence="9">
    <location>
        <position position="92"/>
    </location>
    <ligand>
        <name>Mg(2+)</name>
        <dbReference type="ChEBI" id="CHEBI:18420"/>
    </ligand>
</feature>
<protein>
    <recommendedName>
        <fullName evidence="9">Thiamine-phosphate synthase</fullName>
        <shortName evidence="9">TP synthase</shortName>
        <shortName evidence="9">TPS</shortName>
        <ecNumber evidence="9">2.5.1.3</ecNumber>
    </recommendedName>
    <alternativeName>
        <fullName evidence="9">Thiamine-phosphate pyrophosphorylase</fullName>
        <shortName evidence="9">TMP pyrophosphorylase</shortName>
        <shortName evidence="9">TMP-PPase</shortName>
    </alternativeName>
</protein>
<evidence type="ECO:0000313" key="14">
    <source>
        <dbReference type="Proteomes" id="UP000580517"/>
    </source>
</evidence>
<dbReference type="InterPro" id="IPR034291">
    <property type="entry name" value="TMP_synthase"/>
</dbReference>
<feature type="binding site" evidence="9">
    <location>
        <position position="73"/>
    </location>
    <ligand>
        <name>Mg(2+)</name>
        <dbReference type="ChEBI" id="CHEBI:18420"/>
    </ligand>
</feature>
<feature type="binding site" evidence="9">
    <location>
        <begin position="40"/>
        <end position="44"/>
    </location>
    <ligand>
        <name>4-amino-2-methyl-5-(diphosphooxymethyl)pyrimidine</name>
        <dbReference type="ChEBI" id="CHEBI:57841"/>
    </ligand>
</feature>
<dbReference type="UniPathway" id="UPA00060">
    <property type="reaction ID" value="UER00141"/>
</dbReference>
<dbReference type="EMBL" id="JACCEW010000001">
    <property type="protein sequence ID" value="NYT36179.1"/>
    <property type="molecule type" value="Genomic_DNA"/>
</dbReference>
<comment type="similarity">
    <text evidence="9 10">Belongs to the thiamine-phosphate synthase family.</text>
</comment>
<dbReference type="GO" id="GO:0000287">
    <property type="term" value="F:magnesium ion binding"/>
    <property type="evidence" value="ECO:0007669"/>
    <property type="project" value="UniProtKB-UniRule"/>
</dbReference>